<evidence type="ECO:0000313" key="2">
    <source>
        <dbReference type="Proteomes" id="UP000176527"/>
    </source>
</evidence>
<sequence length="182" mass="20676">MQFMVLQELEANQRASMQQLKEAQESGYLPLGLLMEFLTPYHGSMQALTIAERVKTFYPWLINGYRMPIALGITVEKTRHSGKVHLHALPYLLSNLDESSRQRMEENLAGVLNEELGQTSAIPFDISFHNPSGRDPVESLRDIAFRSRCQFLGTIDSFRDIIDEAILNPPSVSKNKLLRSKL</sequence>
<evidence type="ECO:0000313" key="1">
    <source>
        <dbReference type="EMBL" id="OGE38576.1"/>
    </source>
</evidence>
<accession>A0A1F5KCB2</accession>
<comment type="caution">
    <text evidence="1">The sequence shown here is derived from an EMBL/GenBank/DDBJ whole genome shotgun (WGS) entry which is preliminary data.</text>
</comment>
<proteinExistence type="predicted"/>
<dbReference type="AlphaFoldDB" id="A0A1F5KCB2"/>
<reference evidence="1 2" key="1">
    <citation type="journal article" date="2016" name="Nat. Commun.">
        <title>Thousands of microbial genomes shed light on interconnected biogeochemical processes in an aquifer system.</title>
        <authorList>
            <person name="Anantharaman K."/>
            <person name="Brown C.T."/>
            <person name="Hug L.A."/>
            <person name="Sharon I."/>
            <person name="Castelle C.J."/>
            <person name="Probst A.J."/>
            <person name="Thomas B.C."/>
            <person name="Singh A."/>
            <person name="Wilkins M.J."/>
            <person name="Karaoz U."/>
            <person name="Brodie E.L."/>
            <person name="Williams K.H."/>
            <person name="Hubbard S.S."/>
            <person name="Banfield J.F."/>
        </authorList>
    </citation>
    <scope>NUCLEOTIDE SEQUENCE [LARGE SCALE GENOMIC DNA]</scope>
</reference>
<name>A0A1F5KCB2_9BACT</name>
<evidence type="ECO:0008006" key="3">
    <source>
        <dbReference type="Google" id="ProtNLM"/>
    </source>
</evidence>
<dbReference type="Proteomes" id="UP000176527">
    <property type="component" value="Unassembled WGS sequence"/>
</dbReference>
<protein>
    <recommendedName>
        <fullName evidence="3">Replication protein</fullName>
    </recommendedName>
</protein>
<dbReference type="EMBL" id="MFDE01000018">
    <property type="protein sequence ID" value="OGE38576.1"/>
    <property type="molecule type" value="Genomic_DNA"/>
</dbReference>
<gene>
    <name evidence="1" type="ORF">A3F00_01645</name>
</gene>
<organism evidence="1 2">
    <name type="scientific">Candidatus Daviesbacteria bacterium RIFCSPHIGHO2_12_FULL_37_11</name>
    <dbReference type="NCBI Taxonomy" id="1797777"/>
    <lineage>
        <taxon>Bacteria</taxon>
        <taxon>Candidatus Daviesiibacteriota</taxon>
    </lineage>
</organism>